<keyword evidence="2" id="KW-1185">Reference proteome</keyword>
<dbReference type="VEuPathDB" id="VectorBase:GAUT003041"/>
<proteinExistence type="predicted"/>
<reference evidence="1" key="1">
    <citation type="submission" date="2020-05" db="UniProtKB">
        <authorList>
            <consortium name="EnsemblMetazoa"/>
        </authorList>
    </citation>
    <scope>IDENTIFICATION</scope>
    <source>
        <strain evidence="1">TTRI</strain>
    </source>
</reference>
<evidence type="ECO:0000313" key="1">
    <source>
        <dbReference type="EnsemblMetazoa" id="GAUT003041-PA"/>
    </source>
</evidence>
<organism evidence="1 2">
    <name type="scientific">Glossina austeni</name>
    <name type="common">Savannah tsetse fly</name>
    <dbReference type="NCBI Taxonomy" id="7395"/>
    <lineage>
        <taxon>Eukaryota</taxon>
        <taxon>Metazoa</taxon>
        <taxon>Ecdysozoa</taxon>
        <taxon>Arthropoda</taxon>
        <taxon>Hexapoda</taxon>
        <taxon>Insecta</taxon>
        <taxon>Pterygota</taxon>
        <taxon>Neoptera</taxon>
        <taxon>Endopterygota</taxon>
        <taxon>Diptera</taxon>
        <taxon>Brachycera</taxon>
        <taxon>Muscomorpha</taxon>
        <taxon>Hippoboscoidea</taxon>
        <taxon>Glossinidae</taxon>
        <taxon>Glossina</taxon>
    </lineage>
</organism>
<dbReference type="Proteomes" id="UP000078200">
    <property type="component" value="Unassembled WGS sequence"/>
</dbReference>
<dbReference type="EnsemblMetazoa" id="GAUT003041-RA">
    <property type="protein sequence ID" value="GAUT003041-PA"/>
    <property type="gene ID" value="GAUT003041"/>
</dbReference>
<sequence>MYDHVIRKEHIYEPGKRFQNRGNSRWEPSRQGQCDCRKNLNVNFCNSINIPSSIENVAAILMSSLRSSVVVTLPVPLFSAVRTLPFANRVLFTILSLMSSDPKPTVNPLNMSSPFIRESELMVLELMLLLLPIRLFVAVTEAAVKRVVFVILFLTPL</sequence>
<accession>A0A1A9UFA6</accession>
<protein>
    <submittedName>
        <fullName evidence="1">Uncharacterized protein</fullName>
    </submittedName>
</protein>
<dbReference type="AlphaFoldDB" id="A0A1A9UFA6"/>
<name>A0A1A9UFA6_GLOAU</name>
<evidence type="ECO:0000313" key="2">
    <source>
        <dbReference type="Proteomes" id="UP000078200"/>
    </source>
</evidence>